<dbReference type="Proteomes" id="UP000001753">
    <property type="component" value="Chromosome"/>
</dbReference>
<proteinExistence type="predicted"/>
<protein>
    <submittedName>
        <fullName evidence="1">Lumazine binding domain protein</fullName>
    </submittedName>
</protein>
<name>C2Y403_BACMY</name>
<sequence>MIFIFQIFFDALYKKDSKKVIVIELEKTREGWEISKS</sequence>
<dbReference type="HOGENOM" id="CLU_3339831_0_0_9"/>
<reference evidence="1" key="1">
    <citation type="journal article" date="2012" name="Genome Res.">
        <title>Genomic characterization of the Bacillus cereus sensu lato species: Backdrop to the evolution of Bacillus anthracis.</title>
        <authorList>
            <person name="Zwick M.E."/>
            <person name="Joseph S.J."/>
            <person name="Didelot X."/>
            <person name="Chen P.E."/>
            <person name="Bishop-Lilly K.A."/>
            <person name="Stewart A.C."/>
            <person name="Willner K."/>
            <person name="Nolan N."/>
            <person name="Lentz S."/>
            <person name="Thomason M.K."/>
            <person name="Sozhamannan S."/>
            <person name="Mateczun A.J."/>
            <person name="Du L."/>
            <person name="Read T.D."/>
        </authorList>
    </citation>
    <scope>NUCLEOTIDE SEQUENCE [LARGE SCALE GENOMIC DNA]</scope>
    <source>
        <strain evidence="1">AH603</strain>
    </source>
</reference>
<evidence type="ECO:0000313" key="1">
    <source>
        <dbReference type="EMBL" id="EEL67335.1"/>
    </source>
</evidence>
<organism evidence="1">
    <name type="scientific">Bacillus mycoides</name>
    <dbReference type="NCBI Taxonomy" id="1405"/>
    <lineage>
        <taxon>Bacteria</taxon>
        <taxon>Bacillati</taxon>
        <taxon>Bacillota</taxon>
        <taxon>Bacilli</taxon>
        <taxon>Bacillales</taxon>
        <taxon>Bacillaceae</taxon>
        <taxon>Bacillus</taxon>
        <taxon>Bacillus cereus group</taxon>
    </lineage>
</organism>
<gene>
    <name evidence="1" type="ORF">bcere0026_57150</name>
</gene>
<accession>C2Y403</accession>
<dbReference type="AlphaFoldDB" id="C2Y403"/>
<comment type="caution">
    <text evidence="1">The sequence shown here is derived from an EMBL/GenBank/DDBJ whole genome shotgun (WGS) entry which is preliminary data.</text>
</comment>
<dbReference type="EMBL" id="ACMP01000214">
    <property type="protein sequence ID" value="EEL67335.1"/>
    <property type="molecule type" value="Genomic_DNA"/>
</dbReference>